<organism evidence="4 5">
    <name type="scientific">Nocardioides taihuensis</name>
    <dbReference type="NCBI Taxonomy" id="1835606"/>
    <lineage>
        <taxon>Bacteria</taxon>
        <taxon>Bacillati</taxon>
        <taxon>Actinomycetota</taxon>
        <taxon>Actinomycetes</taxon>
        <taxon>Propionibacteriales</taxon>
        <taxon>Nocardioidaceae</taxon>
        <taxon>Nocardioides</taxon>
    </lineage>
</organism>
<dbReference type="SUPFAM" id="SSF56112">
    <property type="entry name" value="Protein kinase-like (PK-like)"/>
    <property type="match status" value="1"/>
</dbReference>
<evidence type="ECO:0000313" key="5">
    <source>
        <dbReference type="Proteomes" id="UP001596087"/>
    </source>
</evidence>
<evidence type="ECO:0000256" key="2">
    <source>
        <dbReference type="ARBA" id="ARBA00022898"/>
    </source>
</evidence>
<dbReference type="InterPro" id="IPR015424">
    <property type="entry name" value="PyrdxlP-dep_Trfase"/>
</dbReference>
<dbReference type="PANTHER" id="PTHR45688:SF13">
    <property type="entry name" value="ALANINE--GLYOXYLATE AMINOTRANSFERASE 2-LIKE"/>
    <property type="match status" value="1"/>
</dbReference>
<dbReference type="Proteomes" id="UP001596087">
    <property type="component" value="Unassembled WGS sequence"/>
</dbReference>
<dbReference type="InterPro" id="IPR005814">
    <property type="entry name" value="Aminotrans_3"/>
</dbReference>
<dbReference type="SUPFAM" id="SSF53383">
    <property type="entry name" value="PLP-dependent transferases"/>
    <property type="match status" value="1"/>
</dbReference>
<accession>A0ABW0BEB8</accession>
<dbReference type="PROSITE" id="PS00109">
    <property type="entry name" value="PROTEIN_KINASE_TYR"/>
    <property type="match status" value="1"/>
</dbReference>
<comment type="caution">
    <text evidence="4">The sequence shown here is derived from an EMBL/GenBank/DDBJ whole genome shotgun (WGS) entry which is preliminary data.</text>
</comment>
<evidence type="ECO:0000313" key="4">
    <source>
        <dbReference type="EMBL" id="MFC5175358.1"/>
    </source>
</evidence>
<comment type="similarity">
    <text evidence="1">Belongs to the class-III pyridoxal-phosphate-dependent aminotransferase family.</text>
</comment>
<evidence type="ECO:0000256" key="1">
    <source>
        <dbReference type="ARBA" id="ARBA00008954"/>
    </source>
</evidence>
<dbReference type="InterPro" id="IPR008266">
    <property type="entry name" value="Tyr_kinase_AS"/>
</dbReference>
<dbReference type="Gene3D" id="3.40.640.10">
    <property type="entry name" value="Type I PLP-dependent aspartate aminotransferase-like (Major domain)"/>
    <property type="match status" value="1"/>
</dbReference>
<dbReference type="PANTHER" id="PTHR45688">
    <property type="match status" value="1"/>
</dbReference>
<keyword evidence="4" id="KW-0808">Transferase</keyword>
<dbReference type="Gene3D" id="3.90.1150.10">
    <property type="entry name" value="Aspartate Aminotransferase, domain 1"/>
    <property type="match status" value="1"/>
</dbReference>
<protein>
    <submittedName>
        <fullName evidence="4">Aminotransferase class III-fold pyridoxal phosphate-dependent enzyme</fullName>
    </submittedName>
</protein>
<dbReference type="InterPro" id="IPR011009">
    <property type="entry name" value="Kinase-like_dom_sf"/>
</dbReference>
<proteinExistence type="inferred from homology"/>
<keyword evidence="4" id="KW-0032">Aminotransferase</keyword>
<keyword evidence="2" id="KW-0663">Pyridoxal phosphate</keyword>
<dbReference type="CDD" id="cd00610">
    <property type="entry name" value="OAT_like"/>
    <property type="match status" value="1"/>
</dbReference>
<dbReference type="RefSeq" id="WP_378585994.1">
    <property type="nucleotide sequence ID" value="NZ_JBHSKD010000002.1"/>
</dbReference>
<dbReference type="InterPro" id="IPR015422">
    <property type="entry name" value="PyrdxlP-dep_Trfase_small"/>
</dbReference>
<dbReference type="GO" id="GO:0008483">
    <property type="term" value="F:transaminase activity"/>
    <property type="evidence" value="ECO:0007669"/>
    <property type="project" value="UniProtKB-KW"/>
</dbReference>
<gene>
    <name evidence="4" type="ORF">ACFPGP_01660</name>
</gene>
<dbReference type="Pfam" id="PF01636">
    <property type="entry name" value="APH"/>
    <property type="match status" value="1"/>
</dbReference>
<reference evidence="5" key="1">
    <citation type="journal article" date="2019" name="Int. J. Syst. Evol. Microbiol.">
        <title>The Global Catalogue of Microorganisms (GCM) 10K type strain sequencing project: providing services to taxonomists for standard genome sequencing and annotation.</title>
        <authorList>
            <consortium name="The Broad Institute Genomics Platform"/>
            <consortium name="The Broad Institute Genome Sequencing Center for Infectious Disease"/>
            <person name="Wu L."/>
            <person name="Ma J."/>
        </authorList>
    </citation>
    <scope>NUCLEOTIDE SEQUENCE [LARGE SCALE GENOMIC DNA]</scope>
    <source>
        <strain evidence="5">DFY41</strain>
    </source>
</reference>
<dbReference type="EMBL" id="JBHSKD010000002">
    <property type="protein sequence ID" value="MFC5175358.1"/>
    <property type="molecule type" value="Genomic_DNA"/>
</dbReference>
<keyword evidence="5" id="KW-1185">Reference proteome</keyword>
<dbReference type="InterPro" id="IPR015421">
    <property type="entry name" value="PyrdxlP-dep_Trfase_major"/>
</dbReference>
<evidence type="ECO:0000259" key="3">
    <source>
        <dbReference type="Pfam" id="PF01636"/>
    </source>
</evidence>
<dbReference type="Pfam" id="PF00202">
    <property type="entry name" value="Aminotran_3"/>
    <property type="match status" value="1"/>
</dbReference>
<feature type="domain" description="Aminoglycoside phosphotransferase" evidence="3">
    <location>
        <begin position="39"/>
        <end position="255"/>
    </location>
</feature>
<sequence>MTASTNDPLAVSAPELDLSALHDSLATWWGLEGDLTAVHGERDRNFRVDTPRGRYLLKVHNPADTEEVLDFQYSALRHIRAVAPDVPVPDVVTTRQGAWSVALTGLDGRQSLAWVMTWLEGRHPDPVEMGPTHLREWGRMSARLGQALRGFVHPAASYPITWDVRRLPQLRPWLTAVDEARRPAVQAVLDRFEQRVAPELARVRAQVVHNDLAPTNVLVDDTLAFTGITDFGDMTHTALICDLGIATADLLSGLDGAFELAPEVVAGYAATTPLEPQEVGLLADLMAGRYAACVLITAWRTQQLGSAPQIDEEAYGQLEAMLDVGLDTLTARFTTALATGGATSPPYRGLPYRRRPTTELLRARSQVLGGLEVSYAEPVHLVGGRGVLLEGADGRHYLDAYNNVPVLGHSHPAVVDAVCSQLATLNTNSRYLQEAPVELAERLLSTLPARFDRVLLVNSGSEANDLAWRIARHATGATGGIVTSWAYHGVTEATFAFSPESWGDSPSPPHMRLVEPPPAAPAAVASAVESLAASGHGVAAMLVDGVFTSDGIRGPAHEWTAAAAAAVHTAGGLYVADEVQAGHGRTGDALWSFMAGEVPADLVTLGKPMGNGYPVAAVCGPAELVDPFIADTDYFSTFGGGTAACAAAVAVLRAIEEEHVVARVAATGARLLTALRGVASEEPQVGDVRGWGLAVGVDIVDPASGRPDPARTGRIVEGMRERGVLIGRTGQDRASLKIRPPLVFGDEHADQLIEALTSTLHSLR</sequence>
<name>A0ABW0BEB8_9ACTN</name>
<dbReference type="InterPro" id="IPR002575">
    <property type="entry name" value="Aminoglycoside_PTrfase"/>
</dbReference>
<dbReference type="Gene3D" id="3.90.1200.10">
    <property type="match status" value="1"/>
</dbReference>